<name>A0A7Y0HTZ6_9BIFI</name>
<dbReference type="GO" id="GO:0015074">
    <property type="term" value="P:DNA integration"/>
    <property type="evidence" value="ECO:0007669"/>
    <property type="project" value="InterPro"/>
</dbReference>
<organism evidence="6 7">
    <name type="scientific">Bifidobacterium oedipodis</name>
    <dbReference type="NCBI Taxonomy" id="2675322"/>
    <lineage>
        <taxon>Bacteria</taxon>
        <taxon>Bacillati</taxon>
        <taxon>Actinomycetota</taxon>
        <taxon>Actinomycetes</taxon>
        <taxon>Bifidobacteriales</taxon>
        <taxon>Bifidobacteriaceae</taxon>
        <taxon>Bifidobacterium</taxon>
    </lineage>
</organism>
<reference evidence="6 7" key="1">
    <citation type="submission" date="2020-02" db="EMBL/GenBank/DDBJ databases">
        <title>Characterization of phylogenetic diversity of novel bifidobacterial species isolated in Czech ZOOs.</title>
        <authorList>
            <person name="Lugli G.A."/>
            <person name="Vera N.B."/>
            <person name="Ventura M."/>
        </authorList>
    </citation>
    <scope>NUCLEOTIDE SEQUENCE [LARGE SCALE GENOMIC DNA]</scope>
    <source>
        <strain evidence="6 7">DSM 109957</strain>
    </source>
</reference>
<dbReference type="Gene3D" id="1.10.443.10">
    <property type="entry name" value="Intergrase catalytic core"/>
    <property type="match status" value="1"/>
</dbReference>
<protein>
    <submittedName>
        <fullName evidence="6">Phage integrase family protein</fullName>
    </submittedName>
</protein>
<keyword evidence="2" id="KW-0238">DNA-binding</keyword>
<dbReference type="PANTHER" id="PTHR30349:SF64">
    <property type="entry name" value="PROPHAGE INTEGRASE INTD-RELATED"/>
    <property type="match status" value="1"/>
</dbReference>
<dbReference type="AlphaFoldDB" id="A0A7Y0HTZ6"/>
<comment type="caution">
    <text evidence="6">The sequence shown here is derived from an EMBL/GenBank/DDBJ whole genome shotgun (WGS) entry which is preliminary data.</text>
</comment>
<feature type="domain" description="Tyr recombinase" evidence="5">
    <location>
        <begin position="251"/>
        <end position="441"/>
    </location>
</feature>
<dbReference type="InterPro" id="IPR013762">
    <property type="entry name" value="Integrase-like_cat_sf"/>
</dbReference>
<dbReference type="InterPro" id="IPR002104">
    <property type="entry name" value="Integrase_catalytic"/>
</dbReference>
<keyword evidence="4" id="KW-0175">Coiled coil</keyword>
<evidence type="ECO:0000313" key="7">
    <source>
        <dbReference type="Proteomes" id="UP000532194"/>
    </source>
</evidence>
<dbReference type="CDD" id="cd00397">
    <property type="entry name" value="DNA_BRE_C"/>
    <property type="match status" value="1"/>
</dbReference>
<keyword evidence="7" id="KW-1185">Reference proteome</keyword>
<evidence type="ECO:0000256" key="3">
    <source>
        <dbReference type="ARBA" id="ARBA00023172"/>
    </source>
</evidence>
<dbReference type="GO" id="GO:0003677">
    <property type="term" value="F:DNA binding"/>
    <property type="evidence" value="ECO:0007669"/>
    <property type="project" value="UniProtKB-KW"/>
</dbReference>
<proteinExistence type="inferred from homology"/>
<dbReference type="PROSITE" id="PS51898">
    <property type="entry name" value="TYR_RECOMBINASE"/>
    <property type="match status" value="1"/>
</dbReference>
<dbReference type="Pfam" id="PF00589">
    <property type="entry name" value="Phage_integrase"/>
    <property type="match status" value="1"/>
</dbReference>
<accession>A0A7Y0HTZ6</accession>
<comment type="similarity">
    <text evidence="1">Belongs to the 'phage' integrase family.</text>
</comment>
<evidence type="ECO:0000256" key="1">
    <source>
        <dbReference type="ARBA" id="ARBA00008857"/>
    </source>
</evidence>
<dbReference type="InterPro" id="IPR011010">
    <property type="entry name" value="DNA_brk_join_enz"/>
</dbReference>
<dbReference type="InterPro" id="IPR010998">
    <property type="entry name" value="Integrase_recombinase_N"/>
</dbReference>
<feature type="coiled-coil region" evidence="4">
    <location>
        <begin position="454"/>
        <end position="481"/>
    </location>
</feature>
<dbReference type="EMBL" id="JAAIII010000004">
    <property type="protein sequence ID" value="NMM94234.1"/>
    <property type="molecule type" value="Genomic_DNA"/>
</dbReference>
<gene>
    <name evidence="6" type="ORF">G1C95_1421</name>
</gene>
<dbReference type="SUPFAM" id="SSF56349">
    <property type="entry name" value="DNA breaking-rejoining enzymes"/>
    <property type="match status" value="1"/>
</dbReference>
<evidence type="ECO:0000256" key="4">
    <source>
        <dbReference type="SAM" id="Coils"/>
    </source>
</evidence>
<evidence type="ECO:0000256" key="2">
    <source>
        <dbReference type="ARBA" id="ARBA00023125"/>
    </source>
</evidence>
<sequence length="487" mass="55652">MGAFFVWFSLVFRHSVGVSQNRLRGPVCDSFRTFETEMYATLLPRRMGASMSTTRRRRSTWGSVIARTGPDGRVRSWRASYAHPRIKGRRVWRDFPSDNERLAWIWLEDERRLVEDDARGRAEWTAPADRERAERMRDATFREFAEPWYRDTQRSRRGRPLAPATMRSKDLAFRRLVDYWGDWRLDRIRPPDIARWLARPGFDGSEPLRRAYCILRAAMREAANPSDGTAPLIERDPCLEPLPVKPRSRRALIPPATGDELSELRDAMPDYTRIAVDLMAVLSLRIGEVCALTVADWDPKARVLTVRHSARRGPGDRGSFTIGGAKNESSVAAIPVPEGLAAEIDRHVAAHCGGSGMLIAPLRSRVMSPNTLREHFDRARRAAGRPDLTPHVLRATGITEAVRQGASPREVQTFGRHADARVSLEHYQRASDAGRMRELGEDVYAALVTRTRTRESLERELEAAYRRLRAEQDRIETLMDLKRRRGW</sequence>
<evidence type="ECO:0000259" key="5">
    <source>
        <dbReference type="PROSITE" id="PS51898"/>
    </source>
</evidence>
<dbReference type="GO" id="GO:0006310">
    <property type="term" value="P:DNA recombination"/>
    <property type="evidence" value="ECO:0007669"/>
    <property type="project" value="UniProtKB-KW"/>
</dbReference>
<evidence type="ECO:0000313" key="6">
    <source>
        <dbReference type="EMBL" id="NMM94234.1"/>
    </source>
</evidence>
<dbReference type="Gene3D" id="1.10.150.130">
    <property type="match status" value="1"/>
</dbReference>
<dbReference type="PANTHER" id="PTHR30349">
    <property type="entry name" value="PHAGE INTEGRASE-RELATED"/>
    <property type="match status" value="1"/>
</dbReference>
<keyword evidence="3" id="KW-0233">DNA recombination</keyword>
<dbReference type="Proteomes" id="UP000532194">
    <property type="component" value="Unassembled WGS sequence"/>
</dbReference>
<dbReference type="InterPro" id="IPR050090">
    <property type="entry name" value="Tyrosine_recombinase_XerCD"/>
</dbReference>